<reference evidence="2 3" key="1">
    <citation type="submission" date="2017-11" db="EMBL/GenBank/DDBJ databases">
        <title>Comparitive Functional Genomics of Dry Heat Resistant strains isolated from the Viking Spacecraft.</title>
        <authorList>
            <person name="Seuylemezian A."/>
            <person name="Cooper K."/>
            <person name="Vaishampayan P."/>
        </authorList>
    </citation>
    <scope>NUCLEOTIDE SEQUENCE [LARGE SCALE GENOMIC DNA]</scope>
    <source>
        <strain evidence="2 3">V1-29</strain>
    </source>
</reference>
<dbReference type="CDD" id="cd20693">
    <property type="entry name" value="CdiI_EcoliA0-like"/>
    <property type="match status" value="1"/>
</dbReference>
<keyword evidence="3" id="KW-1185">Reference proteome</keyword>
<accession>A0A2N5M685</accession>
<dbReference type="Proteomes" id="UP000234748">
    <property type="component" value="Unassembled WGS sequence"/>
</dbReference>
<dbReference type="Pfam" id="PF24172">
    <property type="entry name" value="CdiI_ImmP"/>
    <property type="match status" value="1"/>
</dbReference>
<gene>
    <name evidence="2" type="ORF">CUU66_11185</name>
</gene>
<protein>
    <submittedName>
        <fullName evidence="2">Uncharacterized protein</fullName>
    </submittedName>
</protein>
<dbReference type="RefSeq" id="WP_101642123.1">
    <property type="nucleotide sequence ID" value="NZ_PGUY01000033.1"/>
</dbReference>
<name>A0A2N5M685_9BACI</name>
<feature type="coiled-coil region" evidence="1">
    <location>
        <begin position="6"/>
        <end position="35"/>
    </location>
</feature>
<dbReference type="OrthoDB" id="6565706at2"/>
<dbReference type="AlphaFoldDB" id="A0A2N5M685"/>
<organism evidence="2 3">
    <name type="scientific">Peribacillus deserti</name>
    <dbReference type="NCBI Taxonomy" id="673318"/>
    <lineage>
        <taxon>Bacteria</taxon>
        <taxon>Bacillati</taxon>
        <taxon>Bacillota</taxon>
        <taxon>Bacilli</taxon>
        <taxon>Bacillales</taxon>
        <taxon>Bacillaceae</taxon>
        <taxon>Peribacillus</taxon>
    </lineage>
</organism>
<dbReference type="InterPro" id="IPR049585">
    <property type="entry name" value="CdiI_EcoliA0-like"/>
</dbReference>
<proteinExistence type="predicted"/>
<sequence length="166" mass="19532">MGESSIEREERKKRLEELLRERKKKEEKIESERRIADMLELFPDKDKVEILCEKESNKVETKLTDSFPIAWYGRIDWGKLNNKIVIPNEEIQNIPYILLQQGLENISPVYLIVGLYGYPVVKTSISTILDNIEEIMCMGPDQYIYCPLSKYVIEFFHDDVITVGWL</sequence>
<evidence type="ECO:0000313" key="3">
    <source>
        <dbReference type="Proteomes" id="UP000234748"/>
    </source>
</evidence>
<comment type="caution">
    <text evidence="2">The sequence shown here is derived from an EMBL/GenBank/DDBJ whole genome shotgun (WGS) entry which is preliminary data.</text>
</comment>
<evidence type="ECO:0000256" key="1">
    <source>
        <dbReference type="SAM" id="Coils"/>
    </source>
</evidence>
<keyword evidence="1" id="KW-0175">Coiled coil</keyword>
<dbReference type="EMBL" id="PGUY01000033">
    <property type="protein sequence ID" value="PLT29855.1"/>
    <property type="molecule type" value="Genomic_DNA"/>
</dbReference>
<evidence type="ECO:0000313" key="2">
    <source>
        <dbReference type="EMBL" id="PLT29855.1"/>
    </source>
</evidence>